<accession>A0A4C1YU03</accession>
<evidence type="ECO:0000313" key="3">
    <source>
        <dbReference type="EMBL" id="GBP78443.1"/>
    </source>
</evidence>
<feature type="compositionally biased region" description="Basic and acidic residues" evidence="1">
    <location>
        <begin position="600"/>
        <end position="620"/>
    </location>
</feature>
<evidence type="ECO:0000313" key="4">
    <source>
        <dbReference type="Proteomes" id="UP000299102"/>
    </source>
</evidence>
<feature type="domain" description="Endonuclease/exonuclease/phosphatase" evidence="2">
    <location>
        <begin position="304"/>
        <end position="422"/>
    </location>
</feature>
<dbReference type="STRING" id="151549.A0A4C1YU03"/>
<dbReference type="InterPro" id="IPR036691">
    <property type="entry name" value="Endo/exonu/phosph_ase_sf"/>
</dbReference>
<dbReference type="PANTHER" id="PTHR36688:SF1">
    <property type="entry name" value="ENDONUCLEASE_EXONUCLEASE_PHOSPHATASE DOMAIN-CONTAINING PROTEIN"/>
    <property type="match status" value="1"/>
</dbReference>
<comment type="caution">
    <text evidence="3">The sequence shown here is derived from an EMBL/GenBank/DDBJ whole genome shotgun (WGS) entry which is preliminary data.</text>
</comment>
<dbReference type="GO" id="GO:0071897">
    <property type="term" value="P:DNA biosynthetic process"/>
    <property type="evidence" value="ECO:0007669"/>
    <property type="project" value="UniProtKB-ARBA"/>
</dbReference>
<dbReference type="AlphaFoldDB" id="A0A4C1YU03"/>
<dbReference type="OrthoDB" id="411871at2759"/>
<dbReference type="CDD" id="cd09077">
    <property type="entry name" value="R1-I-EN"/>
    <property type="match status" value="1"/>
</dbReference>
<dbReference type="PANTHER" id="PTHR36688">
    <property type="entry name" value="ENDO/EXONUCLEASE/PHOSPHATASE DOMAIN-CONTAINING PROTEIN"/>
    <property type="match status" value="1"/>
</dbReference>
<dbReference type="SUPFAM" id="SSF56219">
    <property type="entry name" value="DNase I-like"/>
    <property type="match status" value="1"/>
</dbReference>
<name>A0A4C1YU03_EUMVA</name>
<dbReference type="GO" id="GO:0003824">
    <property type="term" value="F:catalytic activity"/>
    <property type="evidence" value="ECO:0007669"/>
    <property type="project" value="InterPro"/>
</dbReference>
<keyword evidence="4" id="KW-1185">Reference proteome</keyword>
<evidence type="ECO:0000256" key="1">
    <source>
        <dbReference type="SAM" id="MobiDB-lite"/>
    </source>
</evidence>
<gene>
    <name evidence="3" type="ORF">EVAR_52248_1</name>
</gene>
<organism evidence="3 4">
    <name type="scientific">Eumeta variegata</name>
    <name type="common">Bagworm moth</name>
    <name type="synonym">Eumeta japonica</name>
    <dbReference type="NCBI Taxonomy" id="151549"/>
    <lineage>
        <taxon>Eukaryota</taxon>
        <taxon>Metazoa</taxon>
        <taxon>Ecdysozoa</taxon>
        <taxon>Arthropoda</taxon>
        <taxon>Hexapoda</taxon>
        <taxon>Insecta</taxon>
        <taxon>Pterygota</taxon>
        <taxon>Neoptera</taxon>
        <taxon>Endopterygota</taxon>
        <taxon>Lepidoptera</taxon>
        <taxon>Glossata</taxon>
        <taxon>Ditrysia</taxon>
        <taxon>Tineoidea</taxon>
        <taxon>Psychidae</taxon>
        <taxon>Oiketicinae</taxon>
        <taxon>Eumeta</taxon>
    </lineage>
</organism>
<dbReference type="InterPro" id="IPR052560">
    <property type="entry name" value="RdDP_mobile_element"/>
</dbReference>
<proteinExistence type="predicted"/>
<dbReference type="SUPFAM" id="SSF56672">
    <property type="entry name" value="DNA/RNA polymerases"/>
    <property type="match status" value="1"/>
</dbReference>
<dbReference type="InterPro" id="IPR005135">
    <property type="entry name" value="Endo/exonuclease/phosphatase"/>
</dbReference>
<reference evidence="3 4" key="1">
    <citation type="journal article" date="2019" name="Commun. Biol.">
        <title>The bagworm genome reveals a unique fibroin gene that provides high tensile strength.</title>
        <authorList>
            <person name="Kono N."/>
            <person name="Nakamura H."/>
            <person name="Ohtoshi R."/>
            <person name="Tomita M."/>
            <person name="Numata K."/>
            <person name="Arakawa K."/>
        </authorList>
    </citation>
    <scope>NUCLEOTIDE SEQUENCE [LARGE SCALE GENOMIC DNA]</scope>
</reference>
<dbReference type="Pfam" id="PF14529">
    <property type="entry name" value="Exo_endo_phos_2"/>
    <property type="match status" value="1"/>
</dbReference>
<feature type="region of interest" description="Disordered" evidence="1">
    <location>
        <begin position="600"/>
        <end position="633"/>
    </location>
</feature>
<evidence type="ECO:0000259" key="2">
    <source>
        <dbReference type="Pfam" id="PF14529"/>
    </source>
</evidence>
<dbReference type="EMBL" id="BGZK01001370">
    <property type="protein sequence ID" value="GBP78443.1"/>
    <property type="molecule type" value="Genomic_DNA"/>
</dbReference>
<protein>
    <submittedName>
        <fullName evidence="3">115 kDa protein in type-1 retrotransposable element R1DM</fullName>
    </submittedName>
</protein>
<dbReference type="Proteomes" id="UP000299102">
    <property type="component" value="Unassembled WGS sequence"/>
</dbReference>
<dbReference type="InterPro" id="IPR043502">
    <property type="entry name" value="DNA/RNA_pol_sf"/>
</dbReference>
<sequence>MSCSSAEDALKIEERLKIRGADLKVSKGEKKLPTVVIRDVLKINTDEDIVESLRTQNKHIADGLDWSRERAKVCYRRRARNDLECHPVLEVTTELYKRLIKAAYVYVGLQRRPVWDQSPLAQCSHCLGYGHSRRFCKEASEKCAHCGGDHVSAKCQSRSAGEPPRCINCVRAGGILLAAGALDSQARTELAEGSSAEGNTDHVSLRFIQSNLQRSKLATSELLVEADRRRIAVALVQEPYVGSIGELRRYPGCRVVQKATPRRGPVKAAIIVLDSGVDVEEDQTLIDENVTAAVISAGSCRIGVVSVYFEGDMPIGPYLDRVRYVCSKLGTDKIILGGDVNAWSVWWGSEHDDARGVDLCDFFDAEGLHVLNEGNTPTFEVYRGDRLFRSVVDVTACGSALLDRVEEWQVVRDVTSSDHNAVTFAVRMRKRSGPRSPTGTRVYNTAKARWSEFAAAMDAALAERALTVEMVESVDSCGRLDGITETPWWSPELEGLKKDARTKKRRIRNAAPSRREYVVGEYVQAKEVYERAAAEAQTASWKRFCSAQDGESLWDGIYRVIRETGKNREDILLQTDSGLVLSPNESATLLAETFFPDDRVDTDYPHHAEVRRQTDGDDRPPATSGDLPGVDPPFTGAEVKNALKAFHPRKAPGIDGFTSDICQAAIFRDLGVFPAMANKCLELGYFPRARKVAAIKVIPKPGKDDYARPKSYRPIGLLPVLGKTVERMLVGRLQWHLMPKLQATQYGFMPQRDGGCPL</sequence>
<dbReference type="Gene3D" id="3.60.10.10">
    <property type="entry name" value="Endonuclease/exonuclease/phosphatase"/>
    <property type="match status" value="1"/>
</dbReference>